<gene>
    <name evidence="10" type="primary">LOC106153784</name>
</gene>
<reference evidence="10" key="1">
    <citation type="submission" date="2025-08" db="UniProtKB">
        <authorList>
            <consortium name="RefSeq"/>
        </authorList>
    </citation>
    <scope>IDENTIFICATION</scope>
    <source>
        <tissue evidence="10">Gonads</tissue>
    </source>
</reference>
<comment type="caution">
    <text evidence="6">Lacks conserved residue(s) required for the propagation of feature annotation.</text>
</comment>
<dbReference type="SUPFAM" id="SSF57535">
    <property type="entry name" value="Complement control module/SCR domain"/>
    <property type="match status" value="10"/>
</dbReference>
<evidence type="ECO:0000256" key="3">
    <source>
        <dbReference type="ARBA" id="ARBA00022737"/>
    </source>
</evidence>
<dbReference type="KEGG" id="lak:106153784"/>
<keyword evidence="5" id="KW-0325">Glycoprotein</keyword>
<evidence type="ECO:0000256" key="6">
    <source>
        <dbReference type="PROSITE-ProRule" id="PRU00302"/>
    </source>
</evidence>
<dbReference type="RefSeq" id="XP_013383338.1">
    <property type="nucleotide sequence ID" value="XM_013527884.1"/>
</dbReference>
<dbReference type="InterPro" id="IPR050350">
    <property type="entry name" value="Compl-Cell_Adhes-Reg"/>
</dbReference>
<dbReference type="Gene3D" id="2.10.70.10">
    <property type="entry name" value="Complement Module, domain 1"/>
    <property type="match status" value="6"/>
</dbReference>
<feature type="domain" description="Sushi" evidence="8">
    <location>
        <begin position="318"/>
        <end position="392"/>
    </location>
</feature>
<evidence type="ECO:0000256" key="2">
    <source>
        <dbReference type="ARBA" id="ARBA00022729"/>
    </source>
</evidence>
<keyword evidence="2" id="KW-0732">Signal</keyword>
<dbReference type="InterPro" id="IPR035976">
    <property type="entry name" value="Sushi/SCR/CCP_sf"/>
</dbReference>
<keyword evidence="3" id="KW-0677">Repeat</keyword>
<dbReference type="STRING" id="7574.A0A1S3HBE5"/>
<dbReference type="Gene3D" id="3.10.100.10">
    <property type="entry name" value="Mannose-Binding Protein A, subunit A"/>
    <property type="match status" value="2"/>
</dbReference>
<proteinExistence type="predicted"/>
<dbReference type="InterPro" id="IPR016186">
    <property type="entry name" value="C-type_lectin-like/link_sf"/>
</dbReference>
<dbReference type="OrthoDB" id="6480633at2759"/>
<dbReference type="CDD" id="cd00033">
    <property type="entry name" value="CCP"/>
    <property type="match status" value="3"/>
</dbReference>
<feature type="domain" description="Sushi" evidence="8">
    <location>
        <begin position="811"/>
        <end position="876"/>
    </location>
</feature>
<dbReference type="PROSITE" id="PS50041">
    <property type="entry name" value="C_TYPE_LECTIN_2"/>
    <property type="match status" value="2"/>
</dbReference>
<evidence type="ECO:0000313" key="9">
    <source>
        <dbReference type="Proteomes" id="UP000085678"/>
    </source>
</evidence>
<keyword evidence="1 6" id="KW-0768">Sushi</keyword>
<organism evidence="9 10">
    <name type="scientific">Lingula anatina</name>
    <name type="common">Brachiopod</name>
    <name type="synonym">Lingula unguis</name>
    <dbReference type="NCBI Taxonomy" id="7574"/>
    <lineage>
        <taxon>Eukaryota</taxon>
        <taxon>Metazoa</taxon>
        <taxon>Spiralia</taxon>
        <taxon>Lophotrochozoa</taxon>
        <taxon>Brachiopoda</taxon>
        <taxon>Linguliformea</taxon>
        <taxon>Lingulata</taxon>
        <taxon>Lingulida</taxon>
        <taxon>Linguloidea</taxon>
        <taxon>Lingulidae</taxon>
        <taxon>Lingula</taxon>
    </lineage>
</organism>
<evidence type="ECO:0000259" key="7">
    <source>
        <dbReference type="PROSITE" id="PS50041"/>
    </source>
</evidence>
<name>A0A1S3HBE5_LINAN</name>
<dbReference type="InParanoid" id="A0A1S3HBE5"/>
<sequence>MDNAKGVADSLWVGLSKNDTGGSTSDFSEFTWGDGESVNYTVTDGNPGTLTASCQGVTITPSGLGVWTRQDCASTSRYVCQRLGNPPSTVCNHPVITSGLHISPSYGLCSLGTNCCTVNTTVSFTCDPGWYLNGQGTVYCASHGQWAVDPYYSYPYTWTTCSPLPCPTINVPAENHVYVTSTIGSMADTVTFFCHSGYVMADSRTNVTSQCTWNATLAGMEWTVVTPICYGGAKGVADSLWVGLSKNDTGGSTSDFSDFTWGDGESVNYTVTDGNPGTLTASCQGVTITPTGLGVWTRQDCASTSRYVCQRQGNPPSTVCTHPVITSGLHISPSYGLCSLGTNCCTVNTTVSFTCDPGWYLNGQGTVYCASNGQWAVDPYYSYPYTWTTCSPLPCPTINIPAESHVYVTSTIGSMADTVTFFCNSGYVMADSRTNVTSQCTWNATLAGMEWTVVTPICYDLTSFVMSCPDLTIDQNGNYNCTGINGTIEDSITCKCYPGYAYDDGTSIRVLSCTLGSGSPGWSNQLTSCIPLPCPDLIIDPTGNYNCTGISGTIGDSVTCSCYPGYMYADNSNIRVLNCTLMTVSPVWSNRLASCGRTTEICAPPTIPTENHVTGNVSGAIVGDVIMYVCDPGYAVQAGNAYVTSVSVECVSANNTHELETTTPSSENSSRLPCPELIINETGNYNCTGTNGTVGDMVMCSCYPGYAFNDSSNIRVVNCTWMNGNLGWSNQLTSCEPQPCPNISTVVTPDHHVTYEDSGPVTVGQNITVRCEGGYALSAENHTDTVQTLECGANGPSSAAWSSVVTSCIALPCPPVELISANHLVMANYSGFLGDRIAFECEDNYTLPGFVTTLEVNCTWGGLSTAWSQPVPTCVAICAPPMIPEENHVTGNVSRALVGDIILYVCDPGYAVQTGGVYVTFVPVECVNVNSTTSSGILSSGGAVWETNPPMCIGDMEVQVIGQFLELHLIYGEK</sequence>
<dbReference type="SMART" id="SM00032">
    <property type="entry name" value="CCP"/>
    <property type="match status" value="11"/>
</dbReference>
<feature type="domain" description="Sushi" evidence="8">
    <location>
        <begin position="738"/>
        <end position="810"/>
    </location>
</feature>
<dbReference type="InterPro" id="IPR016187">
    <property type="entry name" value="CTDL_fold"/>
</dbReference>
<feature type="domain" description="C-type lectin" evidence="7">
    <location>
        <begin position="240"/>
        <end position="310"/>
    </location>
</feature>
<evidence type="ECO:0000256" key="5">
    <source>
        <dbReference type="ARBA" id="ARBA00023180"/>
    </source>
</evidence>
<dbReference type="Proteomes" id="UP000085678">
    <property type="component" value="Unplaced"/>
</dbReference>
<feature type="domain" description="Sushi" evidence="8">
    <location>
        <begin position="466"/>
        <end position="531"/>
    </location>
</feature>
<dbReference type="SUPFAM" id="SSF56436">
    <property type="entry name" value="C-type lectin-like"/>
    <property type="match status" value="2"/>
</dbReference>
<dbReference type="CDD" id="cd00037">
    <property type="entry name" value="CLECT"/>
    <property type="match status" value="2"/>
</dbReference>
<dbReference type="PROSITE" id="PS50923">
    <property type="entry name" value="SUSHI"/>
    <property type="match status" value="7"/>
</dbReference>
<evidence type="ECO:0000256" key="4">
    <source>
        <dbReference type="ARBA" id="ARBA00023157"/>
    </source>
</evidence>
<accession>A0A1S3HBE5</accession>
<evidence type="ECO:0000256" key="1">
    <source>
        <dbReference type="ARBA" id="ARBA00022659"/>
    </source>
</evidence>
<dbReference type="AlphaFoldDB" id="A0A1S3HBE5"/>
<feature type="domain" description="C-type lectin" evidence="7">
    <location>
        <begin position="1"/>
        <end position="81"/>
    </location>
</feature>
<dbReference type="PANTHER" id="PTHR19325:SF560">
    <property type="entry name" value="SUSHI, VON WILLEBRAND FACTOR TYPE A, EGF AND PENTRAXIN DOMAIN-CONTAINING PROTEIN 1"/>
    <property type="match status" value="1"/>
</dbReference>
<dbReference type="GeneID" id="106153784"/>
<evidence type="ECO:0000313" key="10">
    <source>
        <dbReference type="RefSeq" id="XP_013383338.1"/>
    </source>
</evidence>
<feature type="domain" description="Sushi" evidence="8">
    <location>
        <begin position="393"/>
        <end position="460"/>
    </location>
</feature>
<feature type="domain" description="Sushi" evidence="8">
    <location>
        <begin position="672"/>
        <end position="737"/>
    </location>
</feature>
<keyword evidence="9" id="KW-1185">Reference proteome</keyword>
<protein>
    <submittedName>
        <fullName evidence="10">Sushi, von Willebrand factor type A, EGF and pentraxin domain-containing protein 1-like</fullName>
    </submittedName>
</protein>
<dbReference type="PANTHER" id="PTHR19325">
    <property type="entry name" value="COMPLEMENT COMPONENT-RELATED SUSHI DOMAIN-CONTAINING"/>
    <property type="match status" value="1"/>
</dbReference>
<dbReference type="InterPro" id="IPR000436">
    <property type="entry name" value="Sushi_SCR_CCP_dom"/>
</dbReference>
<keyword evidence="4" id="KW-1015">Disulfide bond</keyword>
<feature type="domain" description="Sushi" evidence="8">
    <location>
        <begin position="89"/>
        <end position="163"/>
    </location>
</feature>
<dbReference type="InterPro" id="IPR001304">
    <property type="entry name" value="C-type_lectin-like"/>
</dbReference>
<evidence type="ECO:0000259" key="8">
    <source>
        <dbReference type="PROSITE" id="PS50923"/>
    </source>
</evidence>
<dbReference type="Pfam" id="PF00084">
    <property type="entry name" value="Sushi"/>
    <property type="match status" value="5"/>
</dbReference>